<dbReference type="GO" id="GO:0005737">
    <property type="term" value="C:cytoplasm"/>
    <property type="evidence" value="ECO:0007669"/>
    <property type="project" value="UniProtKB-SubCell"/>
</dbReference>
<evidence type="ECO:0000259" key="7">
    <source>
        <dbReference type="Pfam" id="PF01764"/>
    </source>
</evidence>
<dbReference type="EMBL" id="QZWG01000006">
    <property type="protein sequence ID" value="RZC08224.1"/>
    <property type="molecule type" value="Genomic_DNA"/>
</dbReference>
<keyword evidence="3" id="KW-0963">Cytoplasm</keyword>
<protein>
    <submittedName>
        <fullName evidence="9">Protein EDS1L</fullName>
    </submittedName>
</protein>
<feature type="domain" description="Fungal lipase-type" evidence="7">
    <location>
        <begin position="47"/>
        <end position="192"/>
    </location>
</feature>
<dbReference type="Pfam" id="PF18117">
    <property type="entry name" value="EDS1_EP"/>
    <property type="match status" value="1"/>
</dbReference>
<dbReference type="InterPro" id="IPR002921">
    <property type="entry name" value="Fungal_lipase-type"/>
</dbReference>
<evidence type="ECO:0000313" key="10">
    <source>
        <dbReference type="Proteomes" id="UP000289340"/>
    </source>
</evidence>
<keyword evidence="10" id="KW-1185">Reference proteome</keyword>
<dbReference type="PANTHER" id="PTHR47090:SF2">
    <property type="entry name" value="PROTEIN EDS1-RELATED"/>
    <property type="match status" value="1"/>
</dbReference>
<dbReference type="PANTHER" id="PTHR47090">
    <property type="entry name" value="PROTEIN EDS1-RELATED"/>
    <property type="match status" value="1"/>
</dbReference>
<dbReference type="GO" id="GO:0006952">
    <property type="term" value="P:defense response"/>
    <property type="evidence" value="ECO:0007669"/>
    <property type="project" value="UniProtKB-KW"/>
</dbReference>
<dbReference type="InterPro" id="IPR044214">
    <property type="entry name" value="EDS1-like"/>
</dbReference>
<dbReference type="GO" id="GO:0005634">
    <property type="term" value="C:nucleus"/>
    <property type="evidence" value="ECO:0007669"/>
    <property type="project" value="UniProtKB-SubCell"/>
</dbReference>
<keyword evidence="6" id="KW-0539">Nucleus</keyword>
<dbReference type="CDD" id="cd00519">
    <property type="entry name" value="Lipase_3"/>
    <property type="match status" value="1"/>
</dbReference>
<dbReference type="Gramene" id="XM_028381372.1">
    <property type="protein sequence ID" value="XP_028237173.1"/>
    <property type="gene ID" value="LOC114416490"/>
</dbReference>
<comment type="subcellular location">
    <subcellularLocation>
        <location evidence="2">Cytoplasm</location>
    </subcellularLocation>
    <subcellularLocation>
        <location evidence="1">Nucleus</location>
    </subcellularLocation>
</comment>
<evidence type="ECO:0000256" key="5">
    <source>
        <dbReference type="ARBA" id="ARBA00022821"/>
    </source>
</evidence>
<evidence type="ECO:0000259" key="8">
    <source>
        <dbReference type="Pfam" id="PF18117"/>
    </source>
</evidence>
<sequence length="620" mass="70916">MTQVMRGEVIEKAYAGSWKAHKSPDKPYLIEKINRNDPQEVIFCFPGSGAVRDWYSQKNFGETKIDLGLFPSLRSIGIDEQALVNEAFQKKFQEILSAKPSLADEVEKAMSKKKQIVFAGHSSGGAVAILATLWALENYQPPKSHGGIPPLCVTFGSPLVGNHIFSHATRRENWSHYFFHYVMRYDIVPRILLAPLSSLDPKFEPISQSFNPKSKSFMSDSVGRASAETTSEFYFAIISNAATVTSHAASKLMGTTDTTLETWSNFITLSPYRPFGTYYFCTGNGKSGKKIVITNSNAVLQVLFFSAQLSTEAEAAQVPYRSLRDHTIYGTELQQMGPQNVVHLDQHQLQNLPLSEDGAGGSNATINTALNDLGLIPRARLCLRAAAEWEARRTDNENKIKEKKDFVAKKLDVLREYRKMYKDKRVGFYDGFREHKQGEDDFKANVTRLELAGVWDEMMEKVRSYELPDEFEGNKDYIDLGTELRKLMEPLDIANYYRHGRNYEDSSSSYMIKGRPKRYRYPQRWLEHAERKSHESLSASCFWAEVEELHYKTSRSSNIVSLDQQFKERIEKLEIQIKAWSDRKELDEDVFLEGSTLVKWWKALPQQHKQHSCIKTLIRE</sequence>
<keyword evidence="4" id="KW-0378">Hydrolase</keyword>
<dbReference type="AlphaFoldDB" id="A0A445KBN2"/>
<comment type="caution">
    <text evidence="9">The sequence shown here is derived from an EMBL/GenBank/DDBJ whole genome shotgun (WGS) entry which is preliminary data.</text>
</comment>
<reference evidence="9 10" key="1">
    <citation type="submission" date="2018-09" db="EMBL/GenBank/DDBJ databases">
        <title>A high-quality reference genome of wild soybean provides a powerful tool to mine soybean genomes.</title>
        <authorList>
            <person name="Xie M."/>
            <person name="Chung C.Y.L."/>
            <person name="Li M.-W."/>
            <person name="Wong F.-L."/>
            <person name="Chan T.-F."/>
            <person name="Lam H.-M."/>
        </authorList>
    </citation>
    <scope>NUCLEOTIDE SEQUENCE [LARGE SCALE GENOMIC DNA]</scope>
    <source>
        <strain evidence="10">cv. W05</strain>
        <tissue evidence="9">Hypocotyl of etiolated seedlings</tissue>
    </source>
</reference>
<dbReference type="GO" id="GO:0016787">
    <property type="term" value="F:hydrolase activity"/>
    <property type="evidence" value="ECO:0007669"/>
    <property type="project" value="UniProtKB-KW"/>
</dbReference>
<evidence type="ECO:0000256" key="6">
    <source>
        <dbReference type="ARBA" id="ARBA00023242"/>
    </source>
</evidence>
<proteinExistence type="predicted"/>
<dbReference type="InterPro" id="IPR041266">
    <property type="entry name" value="EDS1_EP"/>
</dbReference>
<gene>
    <name evidence="9" type="ORF">D0Y65_015102</name>
</gene>
<organism evidence="9 10">
    <name type="scientific">Glycine soja</name>
    <name type="common">Wild soybean</name>
    <dbReference type="NCBI Taxonomy" id="3848"/>
    <lineage>
        <taxon>Eukaryota</taxon>
        <taxon>Viridiplantae</taxon>
        <taxon>Streptophyta</taxon>
        <taxon>Embryophyta</taxon>
        <taxon>Tracheophyta</taxon>
        <taxon>Spermatophyta</taxon>
        <taxon>Magnoliopsida</taxon>
        <taxon>eudicotyledons</taxon>
        <taxon>Gunneridae</taxon>
        <taxon>Pentapetalae</taxon>
        <taxon>rosids</taxon>
        <taxon>fabids</taxon>
        <taxon>Fabales</taxon>
        <taxon>Fabaceae</taxon>
        <taxon>Papilionoideae</taxon>
        <taxon>50 kb inversion clade</taxon>
        <taxon>NPAAA clade</taxon>
        <taxon>indigoferoid/millettioid clade</taxon>
        <taxon>Phaseoleae</taxon>
        <taxon>Glycine</taxon>
        <taxon>Glycine subgen. Soja</taxon>
    </lineage>
</organism>
<accession>A0A445KBN2</accession>
<dbReference type="Pfam" id="PF01764">
    <property type="entry name" value="Lipase_3"/>
    <property type="match status" value="1"/>
</dbReference>
<dbReference type="InterPro" id="IPR029058">
    <property type="entry name" value="AB_hydrolase_fold"/>
</dbReference>
<name>A0A445KBN2_GLYSO</name>
<dbReference type="ESTHER" id="soybn-i1kcl6">
    <property type="family name" value="Plant_lipase_EDS1-like"/>
</dbReference>
<dbReference type="GO" id="GO:0006629">
    <property type="term" value="P:lipid metabolic process"/>
    <property type="evidence" value="ECO:0007669"/>
    <property type="project" value="InterPro"/>
</dbReference>
<dbReference type="SUPFAM" id="SSF53474">
    <property type="entry name" value="alpha/beta-Hydrolases"/>
    <property type="match status" value="1"/>
</dbReference>
<dbReference type="Proteomes" id="UP000289340">
    <property type="component" value="Chromosome 6"/>
</dbReference>
<dbReference type="SMR" id="A0A445KBN2"/>
<keyword evidence="5" id="KW-0611">Plant defense</keyword>
<evidence type="ECO:0000256" key="1">
    <source>
        <dbReference type="ARBA" id="ARBA00004123"/>
    </source>
</evidence>
<evidence type="ECO:0000313" key="9">
    <source>
        <dbReference type="EMBL" id="RZC08224.1"/>
    </source>
</evidence>
<evidence type="ECO:0000256" key="2">
    <source>
        <dbReference type="ARBA" id="ARBA00004496"/>
    </source>
</evidence>
<evidence type="ECO:0000256" key="3">
    <source>
        <dbReference type="ARBA" id="ARBA00022490"/>
    </source>
</evidence>
<dbReference type="Gene3D" id="3.40.50.1820">
    <property type="entry name" value="alpha/beta hydrolase"/>
    <property type="match status" value="1"/>
</dbReference>
<evidence type="ECO:0000256" key="4">
    <source>
        <dbReference type="ARBA" id="ARBA00022801"/>
    </source>
</evidence>
<feature type="domain" description="EDS1 EP" evidence="8">
    <location>
        <begin position="414"/>
        <end position="615"/>
    </location>
</feature>